<feature type="compositionally biased region" description="Low complexity" evidence="3">
    <location>
        <begin position="615"/>
        <end position="626"/>
    </location>
</feature>
<feature type="region of interest" description="Disordered" evidence="3">
    <location>
        <begin position="1187"/>
        <end position="1212"/>
    </location>
</feature>
<evidence type="ECO:0000259" key="4">
    <source>
        <dbReference type="PROSITE" id="PS50158"/>
    </source>
</evidence>
<dbReference type="InterPro" id="IPR001878">
    <property type="entry name" value="Znf_CCHC"/>
</dbReference>
<evidence type="ECO:0000313" key="6">
    <source>
        <dbReference type="Proteomes" id="UP000541558"/>
    </source>
</evidence>
<protein>
    <recommendedName>
        <fullName evidence="4">CCHC-type domain-containing protein</fullName>
    </recommendedName>
</protein>
<comment type="caution">
    <text evidence="5">The sequence shown here is derived from an EMBL/GenBank/DDBJ whole genome shotgun (WGS) entry which is preliminary data.</text>
</comment>
<feature type="region of interest" description="Disordered" evidence="3">
    <location>
        <begin position="721"/>
        <end position="740"/>
    </location>
</feature>
<evidence type="ECO:0000313" key="5">
    <source>
        <dbReference type="EMBL" id="KAF5334434.1"/>
    </source>
</evidence>
<keyword evidence="2" id="KW-0479">Metal-binding</keyword>
<dbReference type="Pfam" id="PF24883">
    <property type="entry name" value="NPHP3_N"/>
    <property type="match status" value="1"/>
</dbReference>
<dbReference type="OrthoDB" id="3252634at2759"/>
<keyword evidence="2" id="KW-0863">Zinc-finger</keyword>
<dbReference type="PROSITE" id="PS50158">
    <property type="entry name" value="ZF_CCHC"/>
    <property type="match status" value="1"/>
</dbReference>
<accession>A0A8H5C465</accession>
<evidence type="ECO:0000256" key="3">
    <source>
        <dbReference type="SAM" id="MobiDB-lite"/>
    </source>
</evidence>
<dbReference type="Gene3D" id="3.40.50.300">
    <property type="entry name" value="P-loop containing nucleotide triphosphate hydrolases"/>
    <property type="match status" value="1"/>
</dbReference>
<dbReference type="PANTHER" id="PTHR10039">
    <property type="entry name" value="AMELOGENIN"/>
    <property type="match status" value="1"/>
</dbReference>
<dbReference type="Proteomes" id="UP000541558">
    <property type="component" value="Unassembled WGS sequence"/>
</dbReference>
<feature type="domain" description="CCHC-type" evidence="4">
    <location>
        <begin position="1127"/>
        <end position="1141"/>
    </location>
</feature>
<dbReference type="InterPro" id="IPR056884">
    <property type="entry name" value="NPHP3-like_N"/>
</dbReference>
<dbReference type="GO" id="GO:0003676">
    <property type="term" value="F:nucleic acid binding"/>
    <property type="evidence" value="ECO:0007669"/>
    <property type="project" value="InterPro"/>
</dbReference>
<proteinExistence type="predicted"/>
<keyword evidence="6" id="KW-1185">Reference proteome</keyword>
<dbReference type="EMBL" id="JAACJK010000069">
    <property type="protein sequence ID" value="KAF5334434.1"/>
    <property type="molecule type" value="Genomic_DNA"/>
</dbReference>
<feature type="compositionally biased region" description="Polar residues" evidence="3">
    <location>
        <begin position="638"/>
        <end position="652"/>
    </location>
</feature>
<dbReference type="PANTHER" id="PTHR10039:SF14">
    <property type="entry name" value="NACHT DOMAIN-CONTAINING PROTEIN"/>
    <property type="match status" value="1"/>
</dbReference>
<feature type="region of interest" description="Disordered" evidence="3">
    <location>
        <begin position="581"/>
        <end position="715"/>
    </location>
</feature>
<dbReference type="GO" id="GO:0008270">
    <property type="term" value="F:zinc ion binding"/>
    <property type="evidence" value="ECO:0007669"/>
    <property type="project" value="UniProtKB-KW"/>
</dbReference>
<organism evidence="5 6">
    <name type="scientific">Ephemerocybe angulata</name>
    <dbReference type="NCBI Taxonomy" id="980116"/>
    <lineage>
        <taxon>Eukaryota</taxon>
        <taxon>Fungi</taxon>
        <taxon>Dikarya</taxon>
        <taxon>Basidiomycota</taxon>
        <taxon>Agaricomycotina</taxon>
        <taxon>Agaricomycetes</taxon>
        <taxon>Agaricomycetidae</taxon>
        <taxon>Agaricales</taxon>
        <taxon>Agaricineae</taxon>
        <taxon>Psathyrellaceae</taxon>
        <taxon>Ephemerocybe</taxon>
    </lineage>
</organism>
<dbReference type="InterPro" id="IPR027417">
    <property type="entry name" value="P-loop_NTPase"/>
</dbReference>
<feature type="region of interest" description="Disordered" evidence="3">
    <location>
        <begin position="970"/>
        <end position="1008"/>
    </location>
</feature>
<dbReference type="AlphaFoldDB" id="A0A8H5C465"/>
<dbReference type="SUPFAM" id="SSF52540">
    <property type="entry name" value="P-loop containing nucleoside triphosphate hydrolases"/>
    <property type="match status" value="1"/>
</dbReference>
<evidence type="ECO:0000256" key="2">
    <source>
        <dbReference type="PROSITE-ProRule" id="PRU00047"/>
    </source>
</evidence>
<feature type="compositionally biased region" description="Polar residues" evidence="3">
    <location>
        <begin position="724"/>
        <end position="736"/>
    </location>
</feature>
<gene>
    <name evidence="5" type="ORF">D9611_014465</name>
</gene>
<keyword evidence="1" id="KW-0677">Repeat</keyword>
<sequence length="1246" mass="137930">MAGPFAGAHDFKTGHNTFVTVGGNYIDNRTLPAPAPDGARQLLQPHIAPGALHNSADRSDAPKCHPETRVAVQDSIVSWAAHNAVVNDSDPAKDILWVTGPAGTGKTAIAGSVAETCSEQGMLAGAFFFSSFSDDARRRSKQYLVPTLAYQLVRQECFQDASREIELAIGRDPAIFELRLRDQLETLILGPLRASHRSIASSLSVPKVVIIDGLDECEAPLRGAFLNPTTRNHVRERREAPRTNEDEQVEILEALLNLANEPAFPFRIVLFSRPDPTIRRFFSRPTTKTFPEVFLDDKYDPDCNIALFLRAKFAEIRLRHPALPASWPSEDVIKLLVKSASGQFIYAATVIRYVDGPSRNPQLLLKQVLESRKRTDPDSPNPLVPLDSLYTAIIGRSPDPRLLASWITIISEGGPRVRNPPGIRREDTGGGQVVFSAFFWGTLLSSYPGEADSLLENVSSLMRIPPCNDLFSKFRFYHRSCEEFLKDPRRCGALYIDQASRRHLLVTRAAQVLEAKGPVCVLEDREALVFDITFFSLIHSNALLQRGKGYLPWHQASVKASLLTCDLSWIVYERSRTLPQRSGTVASASRAPVHEESVELATPSTTSKKSKSRVPASLAPSSTAAPQVTYASPDPSKTVFSINTSPRSNQISTPPPLTAPDQSTQSPTPRFLTPPASLTRANKRPLSSDSDTSDSDDLGGELESDSDYQDDEEQVQEDLLIESASETGSSYKTTSDINEKTMATEKTIADMPWRETRGAPRYGGDPRDLMDFFEQFEAVAATCNVPDEKMAEVALRYVEDREDREDWKALDGFEAIPPATKAVYATWKESVLASYAAEEKEKLRTFDDMANFIRTESSFKLLIKDETLTLKQENLYFWQGLHPETQKKLLARIDVVDTKRKPQDVPDIQTTLSAGEYVFSPRVWTSDIEGASARYASDEEMVFGRRGGIAVDEVDQRRALERMVDRAVRERERGGLGRRDSSREDADISTRRVSFEEHRPSTAKEENKSKLDEVEELARKLSSLKVDDVKYAGYYYRLCLIDPSIVNSGIPAPVFESQQHQFNGPTGPHVLAVMPQGYVPQTPREVMARAPAPAYTQRPPANTGFGAPQRTSWNTAPRTFANPLLGRCYFCGGEGHMAGFCAVGTQYIQEGRCMRDATSGRYYHADGASIWAQNGMTWKEAVDAKIGSAPQSPGPGTSLGTQDQTVHPPKKGVPGGSVQGWIFSTGLVLVHWVGILSNQLDFFHLI</sequence>
<name>A0A8H5C465_9AGAR</name>
<feature type="compositionally biased region" description="Acidic residues" evidence="3">
    <location>
        <begin position="691"/>
        <end position="715"/>
    </location>
</feature>
<reference evidence="5 6" key="1">
    <citation type="journal article" date="2020" name="ISME J.">
        <title>Uncovering the hidden diversity of litter-decomposition mechanisms in mushroom-forming fungi.</title>
        <authorList>
            <person name="Floudas D."/>
            <person name="Bentzer J."/>
            <person name="Ahren D."/>
            <person name="Johansson T."/>
            <person name="Persson P."/>
            <person name="Tunlid A."/>
        </authorList>
    </citation>
    <scope>NUCLEOTIDE SEQUENCE [LARGE SCALE GENOMIC DNA]</scope>
    <source>
        <strain evidence="5 6">CBS 175.51</strain>
    </source>
</reference>
<feature type="compositionally biased region" description="Polar residues" evidence="3">
    <location>
        <begin position="1189"/>
        <end position="1205"/>
    </location>
</feature>
<keyword evidence="2" id="KW-0862">Zinc</keyword>
<evidence type="ECO:0000256" key="1">
    <source>
        <dbReference type="ARBA" id="ARBA00022737"/>
    </source>
</evidence>